<accession>A0A0A9ET95</accession>
<name>A0A0A9ET95_ARUDO</name>
<proteinExistence type="predicted"/>
<reference evidence="1" key="2">
    <citation type="journal article" date="2015" name="Data Brief">
        <title>Shoot transcriptome of the giant reed, Arundo donax.</title>
        <authorList>
            <person name="Barrero R.A."/>
            <person name="Guerrero F.D."/>
            <person name="Moolhuijzen P."/>
            <person name="Goolsby J.A."/>
            <person name="Tidwell J."/>
            <person name="Bellgard S.E."/>
            <person name="Bellgard M.I."/>
        </authorList>
    </citation>
    <scope>NUCLEOTIDE SEQUENCE</scope>
    <source>
        <tissue evidence="1">Shoot tissue taken approximately 20 cm above the soil surface</tissue>
    </source>
</reference>
<evidence type="ECO:0000313" key="1">
    <source>
        <dbReference type="EMBL" id="JAE03327.1"/>
    </source>
</evidence>
<sequence>MLLRATSNASFTCTVGTMRTGAKPSSGIS</sequence>
<protein>
    <submittedName>
        <fullName evidence="1">Uncharacterized protein</fullName>
    </submittedName>
</protein>
<dbReference type="EMBL" id="GBRH01194569">
    <property type="protein sequence ID" value="JAE03327.1"/>
    <property type="molecule type" value="Transcribed_RNA"/>
</dbReference>
<reference evidence="1" key="1">
    <citation type="submission" date="2014-09" db="EMBL/GenBank/DDBJ databases">
        <authorList>
            <person name="Magalhaes I.L.F."/>
            <person name="Oliveira U."/>
            <person name="Santos F.R."/>
            <person name="Vidigal T.H.D.A."/>
            <person name="Brescovit A.D."/>
            <person name="Santos A.J."/>
        </authorList>
    </citation>
    <scope>NUCLEOTIDE SEQUENCE</scope>
    <source>
        <tissue evidence="1">Shoot tissue taken approximately 20 cm above the soil surface</tissue>
    </source>
</reference>
<organism evidence="1">
    <name type="scientific">Arundo donax</name>
    <name type="common">Giant reed</name>
    <name type="synonym">Donax arundinaceus</name>
    <dbReference type="NCBI Taxonomy" id="35708"/>
    <lineage>
        <taxon>Eukaryota</taxon>
        <taxon>Viridiplantae</taxon>
        <taxon>Streptophyta</taxon>
        <taxon>Embryophyta</taxon>
        <taxon>Tracheophyta</taxon>
        <taxon>Spermatophyta</taxon>
        <taxon>Magnoliopsida</taxon>
        <taxon>Liliopsida</taxon>
        <taxon>Poales</taxon>
        <taxon>Poaceae</taxon>
        <taxon>PACMAD clade</taxon>
        <taxon>Arundinoideae</taxon>
        <taxon>Arundineae</taxon>
        <taxon>Arundo</taxon>
    </lineage>
</organism>
<dbReference type="AlphaFoldDB" id="A0A0A9ET95"/>